<gene>
    <name evidence="1" type="ORF">JCM19235_165</name>
</gene>
<name>A0A090RZK0_9VIBR</name>
<dbReference type="Proteomes" id="UP000029228">
    <property type="component" value="Unassembled WGS sequence"/>
</dbReference>
<comment type="caution">
    <text evidence="1">The sequence shown here is derived from an EMBL/GenBank/DDBJ whole genome shotgun (WGS) entry which is preliminary data.</text>
</comment>
<protein>
    <submittedName>
        <fullName evidence="1">Uncharacterized protein ImpA</fullName>
    </submittedName>
</protein>
<sequence length="73" mass="8750">MQLIAAYQSVGLFPLCLPYLKRGWEIQKEFNLASWEPHLSMQLETLIRKTLQALYENKELLPVEYEEWQAMYD</sequence>
<accession>A0A090RZK0</accession>
<proteinExistence type="predicted"/>
<evidence type="ECO:0000313" key="1">
    <source>
        <dbReference type="EMBL" id="GAL20890.1"/>
    </source>
</evidence>
<dbReference type="AlphaFoldDB" id="A0A090RZK0"/>
<dbReference type="EMBL" id="BBMR01000007">
    <property type="protein sequence ID" value="GAL20890.1"/>
    <property type="molecule type" value="Genomic_DNA"/>
</dbReference>
<organism evidence="1 2">
    <name type="scientific">Vibrio maritimus</name>
    <dbReference type="NCBI Taxonomy" id="990268"/>
    <lineage>
        <taxon>Bacteria</taxon>
        <taxon>Pseudomonadati</taxon>
        <taxon>Pseudomonadota</taxon>
        <taxon>Gammaproteobacteria</taxon>
        <taxon>Vibrionales</taxon>
        <taxon>Vibrionaceae</taxon>
        <taxon>Vibrio</taxon>
    </lineage>
</organism>
<dbReference type="STRING" id="990268.JCM19235_165"/>
<keyword evidence="2" id="KW-1185">Reference proteome</keyword>
<reference evidence="1 2" key="1">
    <citation type="submission" date="2014-09" db="EMBL/GenBank/DDBJ databases">
        <title>Vibrio maritimus JCM 19235. (C45) whole genome shotgun sequence.</title>
        <authorList>
            <person name="Sawabe T."/>
            <person name="Meirelles P."/>
            <person name="Nakanishi M."/>
            <person name="Sayaka M."/>
            <person name="Hattori M."/>
            <person name="Ohkuma M."/>
        </authorList>
    </citation>
    <scope>NUCLEOTIDE SEQUENCE [LARGE SCALE GENOMIC DNA]</scope>
    <source>
        <strain evidence="2">JCM19235</strain>
    </source>
</reference>
<evidence type="ECO:0000313" key="2">
    <source>
        <dbReference type="Proteomes" id="UP000029228"/>
    </source>
</evidence>